<dbReference type="EMBL" id="MLJW01002141">
    <property type="protein sequence ID" value="OIQ75518.1"/>
    <property type="molecule type" value="Genomic_DNA"/>
</dbReference>
<evidence type="ECO:0000256" key="1">
    <source>
        <dbReference type="SAM" id="Phobius"/>
    </source>
</evidence>
<sequence>MVTPWLRNDAPSGLAWDLTITAIALILWLSAKTMVRRNWQAQQAILVMFGIGLSCGLPLDLFLRTRTFR</sequence>
<comment type="caution">
    <text evidence="2">The sequence shown here is derived from an EMBL/GenBank/DDBJ whole genome shotgun (WGS) entry which is preliminary data.</text>
</comment>
<proteinExistence type="predicted"/>
<evidence type="ECO:0000313" key="2">
    <source>
        <dbReference type="EMBL" id="OIQ75518.1"/>
    </source>
</evidence>
<feature type="transmembrane region" description="Helical" evidence="1">
    <location>
        <begin position="12"/>
        <end position="31"/>
    </location>
</feature>
<accession>A0A1J5PV99</accession>
<dbReference type="InterPro" id="IPR021362">
    <property type="entry name" value="DUF2834"/>
</dbReference>
<evidence type="ECO:0008006" key="3">
    <source>
        <dbReference type="Google" id="ProtNLM"/>
    </source>
</evidence>
<protein>
    <recommendedName>
        <fullName evidence="3">DUF2834 domain-containing protein</fullName>
    </recommendedName>
</protein>
<keyword evidence="1" id="KW-1133">Transmembrane helix</keyword>
<dbReference type="Pfam" id="PF11196">
    <property type="entry name" value="DUF2834"/>
    <property type="match status" value="1"/>
</dbReference>
<organism evidence="2">
    <name type="scientific">mine drainage metagenome</name>
    <dbReference type="NCBI Taxonomy" id="410659"/>
    <lineage>
        <taxon>unclassified sequences</taxon>
        <taxon>metagenomes</taxon>
        <taxon>ecological metagenomes</taxon>
    </lineage>
</organism>
<gene>
    <name evidence="2" type="ORF">GALL_428130</name>
</gene>
<dbReference type="AlphaFoldDB" id="A0A1J5PV99"/>
<keyword evidence="1" id="KW-0472">Membrane</keyword>
<reference evidence="2" key="1">
    <citation type="submission" date="2016-10" db="EMBL/GenBank/DDBJ databases">
        <title>Sequence of Gallionella enrichment culture.</title>
        <authorList>
            <person name="Poehlein A."/>
            <person name="Muehling M."/>
            <person name="Daniel R."/>
        </authorList>
    </citation>
    <scope>NUCLEOTIDE SEQUENCE</scope>
</reference>
<keyword evidence="1" id="KW-0812">Transmembrane</keyword>
<name>A0A1J5PV99_9ZZZZ</name>
<feature type="transmembrane region" description="Helical" evidence="1">
    <location>
        <begin position="43"/>
        <end position="63"/>
    </location>
</feature>